<dbReference type="PROSITE" id="PS50943">
    <property type="entry name" value="HTH_CROC1"/>
    <property type="match status" value="1"/>
</dbReference>
<dbReference type="Gene3D" id="1.10.260.40">
    <property type="entry name" value="lambda repressor-like DNA-binding domains"/>
    <property type="match status" value="1"/>
</dbReference>
<dbReference type="AlphaFoldDB" id="A0A4R1R8F0"/>
<dbReference type="RefSeq" id="WP_165908167.1">
    <property type="nucleotide sequence ID" value="NZ_SLUN01000030.1"/>
</dbReference>
<proteinExistence type="predicted"/>
<dbReference type="PANTHER" id="PTHR46558">
    <property type="entry name" value="TRACRIPTIONAL REGULATORY PROTEIN-RELATED-RELATED"/>
    <property type="match status" value="1"/>
</dbReference>
<dbReference type="InterPro" id="IPR001387">
    <property type="entry name" value="Cro/C1-type_HTH"/>
</dbReference>
<feature type="domain" description="HTH cro/C1-type" evidence="2">
    <location>
        <begin position="11"/>
        <end position="65"/>
    </location>
</feature>
<accession>A0A4R1R8F0</accession>
<comment type="caution">
    <text evidence="3">The sequence shown here is derived from an EMBL/GenBank/DDBJ whole genome shotgun (WGS) entry which is preliminary data.</text>
</comment>
<dbReference type="Pfam" id="PF01381">
    <property type="entry name" value="HTH_3"/>
    <property type="match status" value="1"/>
</dbReference>
<dbReference type="GO" id="GO:0003677">
    <property type="term" value="F:DNA binding"/>
    <property type="evidence" value="ECO:0007669"/>
    <property type="project" value="UniProtKB-KW"/>
</dbReference>
<dbReference type="SMART" id="SM00530">
    <property type="entry name" value="HTH_XRE"/>
    <property type="match status" value="1"/>
</dbReference>
<keyword evidence="4" id="KW-1185">Reference proteome</keyword>
<evidence type="ECO:0000313" key="3">
    <source>
        <dbReference type="EMBL" id="TCL61934.1"/>
    </source>
</evidence>
<sequence>MKTPTTFGARFKQLREEKNLTLEQVGKELGFIKQTISKYEKNENEPAYSDLVRIAKFFEVSIDYLLGNSDEKD</sequence>
<evidence type="ECO:0000313" key="4">
    <source>
        <dbReference type="Proteomes" id="UP000295008"/>
    </source>
</evidence>
<reference evidence="3 4" key="1">
    <citation type="submission" date="2019-03" db="EMBL/GenBank/DDBJ databases">
        <title>Genomic Encyclopedia of Type Strains, Phase IV (KMG-IV): sequencing the most valuable type-strain genomes for metagenomic binning, comparative biology and taxonomic classification.</title>
        <authorList>
            <person name="Goeker M."/>
        </authorList>
    </citation>
    <scope>NUCLEOTIDE SEQUENCE [LARGE SCALE GENOMIC DNA]</scope>
    <source>
        <strain evidence="3 4">LX-B</strain>
    </source>
</reference>
<dbReference type="EMBL" id="SLUN01000030">
    <property type="protein sequence ID" value="TCL61934.1"/>
    <property type="molecule type" value="Genomic_DNA"/>
</dbReference>
<organism evidence="3 4">
    <name type="scientific">Hydrogenispora ethanolica</name>
    <dbReference type="NCBI Taxonomy" id="1082276"/>
    <lineage>
        <taxon>Bacteria</taxon>
        <taxon>Bacillati</taxon>
        <taxon>Bacillota</taxon>
        <taxon>Hydrogenispora</taxon>
    </lineage>
</organism>
<name>A0A4R1R8F0_HYDET</name>
<gene>
    <name evidence="3" type="ORF">EDC14_103036</name>
</gene>
<keyword evidence="1 3" id="KW-0238">DNA-binding</keyword>
<protein>
    <submittedName>
        <fullName evidence="3">DNA-binding XRE family transcriptional regulator</fullName>
    </submittedName>
</protein>
<dbReference type="InterPro" id="IPR010982">
    <property type="entry name" value="Lambda_DNA-bd_dom_sf"/>
</dbReference>
<evidence type="ECO:0000256" key="1">
    <source>
        <dbReference type="ARBA" id="ARBA00023125"/>
    </source>
</evidence>
<dbReference type="PANTHER" id="PTHR46558:SF11">
    <property type="entry name" value="HTH-TYPE TRANSCRIPTIONAL REGULATOR XRE"/>
    <property type="match status" value="1"/>
</dbReference>
<evidence type="ECO:0000259" key="2">
    <source>
        <dbReference type="PROSITE" id="PS50943"/>
    </source>
</evidence>
<dbReference type="CDD" id="cd00093">
    <property type="entry name" value="HTH_XRE"/>
    <property type="match status" value="1"/>
</dbReference>
<dbReference type="Proteomes" id="UP000295008">
    <property type="component" value="Unassembled WGS sequence"/>
</dbReference>
<dbReference type="SUPFAM" id="SSF47413">
    <property type="entry name" value="lambda repressor-like DNA-binding domains"/>
    <property type="match status" value="1"/>
</dbReference>